<dbReference type="InParanoid" id="A0A1Y2M7D8"/>
<sequence length="404" mass="42637">MATEAPMPVEAAAHDAPPPEPAADTAHKPVKRSWRRKYRKMRIRFDNAMSQSNAYIMEEWKAMGTARRLQAENDQLLDALLDFNNQPRVPARQRFDLSAAGLDAASNAANSTPNAAGPRLSTEAAQQRLGELREQLNAGAITPDQYAQQADALHSAQVQQVLTSLDGLEASVPHTTVTDVAALPDGIDLSDHAPGYMSPAHEEEYLLALDQLLEDPAFEQSTAHHRTFHLGPSQPPLSEKDLTIRNPDSVYNWLRKNQPQVFLQDKDAAAAAHHDNASEKAAAPKNSKKSRQSNIGGGGTPGPKEDHDAEDSAAPEGGRGGRGKKAAADPDDTAYRPKGGSSRPAKRKREAADGEAKSKKKSRPSAAATAAAANASAAAAAAAAATATPATPTPAAPAPPSTGQ</sequence>
<dbReference type="OMA" id="PVSVYNW"/>
<dbReference type="GO" id="GO:0006338">
    <property type="term" value="P:chromatin remodeling"/>
    <property type="evidence" value="ECO:0007669"/>
    <property type="project" value="InterPro"/>
</dbReference>
<evidence type="ECO:0000259" key="3">
    <source>
        <dbReference type="Pfam" id="PF24244"/>
    </source>
</evidence>
<feature type="region of interest" description="Disordered" evidence="1">
    <location>
        <begin position="267"/>
        <end position="404"/>
    </location>
</feature>
<name>A0A1Y2M7D8_EPING</name>
<keyword evidence="5" id="KW-1185">Reference proteome</keyword>
<dbReference type="Pfam" id="PF14612">
    <property type="entry name" value="Ino80_Iec3"/>
    <property type="match status" value="1"/>
</dbReference>
<dbReference type="InterPro" id="IPR032742">
    <property type="entry name" value="Iec3_N"/>
</dbReference>
<feature type="domain" description="INO80 complex subunit 3 N-terminal" evidence="2">
    <location>
        <begin position="32"/>
        <end position="100"/>
    </location>
</feature>
<protein>
    <recommendedName>
        <fullName evidence="6">IEC3 subunit of the Ino80 complex, chromatin re-modelling-domain-containing protein</fullName>
    </recommendedName>
</protein>
<feature type="compositionally biased region" description="Low complexity" evidence="1">
    <location>
        <begin position="364"/>
        <end position="390"/>
    </location>
</feature>
<proteinExistence type="predicted"/>
<dbReference type="AlphaFoldDB" id="A0A1Y2M7D8"/>
<gene>
    <name evidence="4" type="ORF">B5807_04614</name>
</gene>
<evidence type="ECO:0000259" key="2">
    <source>
        <dbReference type="Pfam" id="PF14612"/>
    </source>
</evidence>
<dbReference type="InterPro" id="IPR055449">
    <property type="entry name" value="Iec3-like_M"/>
</dbReference>
<feature type="compositionally biased region" description="Pro residues" evidence="1">
    <location>
        <begin position="391"/>
        <end position="404"/>
    </location>
</feature>
<dbReference type="EMBL" id="KZ107841">
    <property type="protein sequence ID" value="OSS51118.1"/>
    <property type="molecule type" value="Genomic_DNA"/>
</dbReference>
<dbReference type="GO" id="GO:0031011">
    <property type="term" value="C:Ino80 complex"/>
    <property type="evidence" value="ECO:0007669"/>
    <property type="project" value="InterPro"/>
</dbReference>
<dbReference type="Proteomes" id="UP000193240">
    <property type="component" value="Unassembled WGS sequence"/>
</dbReference>
<organism evidence="4 5">
    <name type="scientific">Epicoccum nigrum</name>
    <name type="common">Soil fungus</name>
    <name type="synonym">Epicoccum purpurascens</name>
    <dbReference type="NCBI Taxonomy" id="105696"/>
    <lineage>
        <taxon>Eukaryota</taxon>
        <taxon>Fungi</taxon>
        <taxon>Dikarya</taxon>
        <taxon>Ascomycota</taxon>
        <taxon>Pezizomycotina</taxon>
        <taxon>Dothideomycetes</taxon>
        <taxon>Pleosporomycetidae</taxon>
        <taxon>Pleosporales</taxon>
        <taxon>Pleosporineae</taxon>
        <taxon>Didymellaceae</taxon>
        <taxon>Epicoccum</taxon>
    </lineage>
</organism>
<evidence type="ECO:0000313" key="4">
    <source>
        <dbReference type="EMBL" id="OSS51118.1"/>
    </source>
</evidence>
<dbReference type="STRING" id="105696.A0A1Y2M7D8"/>
<evidence type="ECO:0000256" key="1">
    <source>
        <dbReference type="SAM" id="MobiDB-lite"/>
    </source>
</evidence>
<evidence type="ECO:0000313" key="5">
    <source>
        <dbReference type="Proteomes" id="UP000193240"/>
    </source>
</evidence>
<evidence type="ECO:0008006" key="6">
    <source>
        <dbReference type="Google" id="ProtNLM"/>
    </source>
</evidence>
<feature type="compositionally biased region" description="Basic and acidic residues" evidence="1">
    <location>
        <begin position="267"/>
        <end position="278"/>
    </location>
</feature>
<dbReference type="Pfam" id="PF24244">
    <property type="entry name" value="Iec3-like_M"/>
    <property type="match status" value="1"/>
</dbReference>
<reference evidence="4 5" key="1">
    <citation type="journal article" date="2017" name="Genome Announc.">
        <title>Genome sequence of the saprophytic ascomycete Epicoccum nigrum ICMP 19927 strain isolated from New Zealand.</title>
        <authorList>
            <person name="Fokin M."/>
            <person name="Fleetwood D."/>
            <person name="Weir B.S."/>
            <person name="Villas-Boas S.G."/>
        </authorList>
    </citation>
    <scope>NUCLEOTIDE SEQUENCE [LARGE SCALE GENOMIC DNA]</scope>
    <source>
        <strain evidence="4 5">ICMP 19927</strain>
    </source>
</reference>
<accession>A0A1Y2M7D8</accession>
<feature type="domain" description="INO80 complex subunit 3-like middle region" evidence="3">
    <location>
        <begin position="164"/>
        <end position="267"/>
    </location>
</feature>
<feature type="region of interest" description="Disordered" evidence="1">
    <location>
        <begin position="1"/>
        <end position="33"/>
    </location>
</feature>